<evidence type="ECO:0000256" key="1">
    <source>
        <dbReference type="ARBA" id="ARBA00023015"/>
    </source>
</evidence>
<gene>
    <name evidence="5" type="ORF">RGQ15_21420</name>
</gene>
<dbReference type="RefSeq" id="WP_311162927.1">
    <property type="nucleotide sequence ID" value="NZ_JAVQLW010000005.1"/>
</dbReference>
<dbReference type="InterPro" id="IPR036388">
    <property type="entry name" value="WH-like_DNA-bd_sf"/>
</dbReference>
<dbReference type="Proteomes" id="UP001269144">
    <property type="component" value="Unassembled WGS sequence"/>
</dbReference>
<keyword evidence="3" id="KW-0804">Transcription</keyword>
<dbReference type="Gene3D" id="1.10.10.10">
    <property type="entry name" value="Winged helix-like DNA-binding domain superfamily/Winged helix DNA-binding domain"/>
    <property type="match status" value="1"/>
</dbReference>
<dbReference type="SUPFAM" id="SSF46785">
    <property type="entry name" value="Winged helix' DNA-binding domain"/>
    <property type="match status" value="1"/>
</dbReference>
<evidence type="ECO:0000256" key="3">
    <source>
        <dbReference type="ARBA" id="ARBA00023163"/>
    </source>
</evidence>
<reference evidence="6" key="1">
    <citation type="submission" date="2023-07" db="EMBL/GenBank/DDBJ databases">
        <title>Paracoccus sp. MBLB3053 whole genome sequence.</title>
        <authorList>
            <person name="Hwang C.Y."/>
            <person name="Cho E.-S."/>
            <person name="Seo M.-J."/>
        </authorList>
    </citation>
    <scope>NUCLEOTIDE SEQUENCE [LARGE SCALE GENOMIC DNA]</scope>
    <source>
        <strain evidence="6">MBLB3053</strain>
    </source>
</reference>
<keyword evidence="6" id="KW-1185">Reference proteome</keyword>
<dbReference type="Pfam" id="PF12802">
    <property type="entry name" value="MarR_2"/>
    <property type="match status" value="1"/>
</dbReference>
<dbReference type="EMBL" id="JAVQLW010000005">
    <property type="protein sequence ID" value="MDS9470116.1"/>
    <property type="molecule type" value="Genomic_DNA"/>
</dbReference>
<evidence type="ECO:0000256" key="2">
    <source>
        <dbReference type="ARBA" id="ARBA00023125"/>
    </source>
</evidence>
<name>A0ABU2HYJ9_9RHOB</name>
<organism evidence="5 6">
    <name type="scientific">Paracoccus aurantius</name>
    <dbReference type="NCBI Taxonomy" id="3073814"/>
    <lineage>
        <taxon>Bacteria</taxon>
        <taxon>Pseudomonadati</taxon>
        <taxon>Pseudomonadota</taxon>
        <taxon>Alphaproteobacteria</taxon>
        <taxon>Rhodobacterales</taxon>
        <taxon>Paracoccaceae</taxon>
        <taxon>Paracoccus</taxon>
    </lineage>
</organism>
<dbReference type="PRINTS" id="PR00598">
    <property type="entry name" value="HTHMARR"/>
</dbReference>
<feature type="domain" description="HTH marR-type" evidence="4">
    <location>
        <begin position="8"/>
        <end position="141"/>
    </location>
</feature>
<dbReference type="InterPro" id="IPR036390">
    <property type="entry name" value="WH_DNA-bd_sf"/>
</dbReference>
<comment type="caution">
    <text evidence="5">The sequence shown here is derived from an EMBL/GenBank/DDBJ whole genome shotgun (WGS) entry which is preliminary data.</text>
</comment>
<dbReference type="PANTHER" id="PTHR33164">
    <property type="entry name" value="TRANSCRIPTIONAL REGULATOR, MARR FAMILY"/>
    <property type="match status" value="1"/>
</dbReference>
<accession>A0ABU2HYJ9</accession>
<protein>
    <submittedName>
        <fullName evidence="5">MarR family transcriptional regulator</fullName>
    </submittedName>
</protein>
<dbReference type="InterPro" id="IPR000835">
    <property type="entry name" value="HTH_MarR-typ"/>
</dbReference>
<keyword evidence="1" id="KW-0805">Transcription regulation</keyword>
<dbReference type="PROSITE" id="PS50995">
    <property type="entry name" value="HTH_MARR_2"/>
    <property type="match status" value="1"/>
</dbReference>
<dbReference type="PANTHER" id="PTHR33164:SF64">
    <property type="entry name" value="TRANSCRIPTIONAL REGULATOR SLYA"/>
    <property type="match status" value="1"/>
</dbReference>
<dbReference type="InterPro" id="IPR039422">
    <property type="entry name" value="MarR/SlyA-like"/>
</dbReference>
<evidence type="ECO:0000313" key="5">
    <source>
        <dbReference type="EMBL" id="MDS9470116.1"/>
    </source>
</evidence>
<evidence type="ECO:0000313" key="6">
    <source>
        <dbReference type="Proteomes" id="UP001269144"/>
    </source>
</evidence>
<proteinExistence type="predicted"/>
<sequence length="154" mass="17211">MTHNPSPRSRFGIRFSILARRWRRALDAHLAAAGLTDATWVPLVHLRESGHAITQKELALLVGVDGSSLVRVLDILSRQGLIERRPDASDGRARLIHLTELGEQRVTEILKALREGEERLLVDLADSDIATMLECFDKIEERLAPATDSKDTSR</sequence>
<dbReference type="SMART" id="SM00347">
    <property type="entry name" value="HTH_MARR"/>
    <property type="match status" value="1"/>
</dbReference>
<evidence type="ECO:0000259" key="4">
    <source>
        <dbReference type="PROSITE" id="PS50995"/>
    </source>
</evidence>
<keyword evidence="2" id="KW-0238">DNA-binding</keyword>